<dbReference type="RefSeq" id="WP_242150853.1">
    <property type="nucleotide sequence ID" value="NZ_CP093379.1"/>
</dbReference>
<evidence type="ECO:0000256" key="1">
    <source>
        <dbReference type="SAM" id="SignalP"/>
    </source>
</evidence>
<keyword evidence="1" id="KW-0732">Signal</keyword>
<keyword evidence="3" id="KW-1185">Reference proteome</keyword>
<evidence type="ECO:0000313" key="2">
    <source>
        <dbReference type="EMBL" id="UNM96726.1"/>
    </source>
</evidence>
<feature type="signal peptide" evidence="1">
    <location>
        <begin position="1"/>
        <end position="25"/>
    </location>
</feature>
<evidence type="ECO:0000313" key="3">
    <source>
        <dbReference type="Proteomes" id="UP000829542"/>
    </source>
</evidence>
<proteinExistence type="predicted"/>
<feature type="chain" id="PRO_5046564556" description="Lipoprotein" evidence="1">
    <location>
        <begin position="26"/>
        <end position="76"/>
    </location>
</feature>
<protein>
    <recommendedName>
        <fullName evidence="4">Lipoprotein</fullName>
    </recommendedName>
</protein>
<accession>A0ABY3X4P1</accession>
<gene>
    <name evidence="2" type="ORF">MMG00_02405</name>
</gene>
<reference evidence="2 3" key="1">
    <citation type="submission" date="2022-03" db="EMBL/GenBank/DDBJ databases">
        <title>Ignatzschineria rhizosphaerae HR5S32.</title>
        <authorList>
            <person name="Sun J.Q."/>
            <person name="Feng J.Y."/>
        </authorList>
    </citation>
    <scope>NUCLEOTIDE SEQUENCE [LARGE SCALE GENOMIC DNA]</scope>
    <source>
        <strain evidence="2 3">HR5S32</strain>
    </source>
</reference>
<organism evidence="2 3">
    <name type="scientific">Ignatzschineria rhizosphaerae</name>
    <dbReference type="NCBI Taxonomy" id="2923279"/>
    <lineage>
        <taxon>Bacteria</taxon>
        <taxon>Pseudomonadati</taxon>
        <taxon>Pseudomonadota</taxon>
        <taxon>Gammaproteobacteria</taxon>
        <taxon>Cardiobacteriales</taxon>
        <taxon>Ignatzschineriaceae</taxon>
        <taxon>Ignatzschineria</taxon>
    </lineage>
</organism>
<name>A0ABY3X4P1_9GAMM</name>
<dbReference type="PROSITE" id="PS51257">
    <property type="entry name" value="PROKAR_LIPOPROTEIN"/>
    <property type="match status" value="1"/>
</dbReference>
<sequence length="76" mass="8672">MNMKDYFRVILMTFALATVAIVVSACSNPRPDINYGDKAESGYCENYEMKEILSSDSNDERLKKLRDNTYFQGVCS</sequence>
<dbReference type="EMBL" id="CP093379">
    <property type="protein sequence ID" value="UNM96726.1"/>
    <property type="molecule type" value="Genomic_DNA"/>
</dbReference>
<dbReference type="Proteomes" id="UP000829542">
    <property type="component" value="Chromosome"/>
</dbReference>
<evidence type="ECO:0008006" key="4">
    <source>
        <dbReference type="Google" id="ProtNLM"/>
    </source>
</evidence>